<dbReference type="AlphaFoldDB" id="A0A0C1C256"/>
<comment type="similarity">
    <text evidence="1">Belongs to the DNA polymerase type-Y family.</text>
</comment>
<dbReference type="InterPro" id="IPR043502">
    <property type="entry name" value="DNA/RNA_pol_sf"/>
</dbReference>
<dbReference type="SUPFAM" id="SSF56672">
    <property type="entry name" value="DNA/RNA polymerases"/>
    <property type="match status" value="1"/>
</dbReference>
<dbReference type="SUPFAM" id="SSF100879">
    <property type="entry name" value="Lesion bypass DNA polymerase (Y-family), little finger domain"/>
    <property type="match status" value="1"/>
</dbReference>
<keyword evidence="11" id="KW-0234">DNA repair</keyword>
<evidence type="ECO:0000256" key="6">
    <source>
        <dbReference type="ARBA" id="ARBA00022705"/>
    </source>
</evidence>
<dbReference type="Pfam" id="PF11798">
    <property type="entry name" value="IMS_HHH"/>
    <property type="match status" value="1"/>
</dbReference>
<dbReference type="PROSITE" id="PS50173">
    <property type="entry name" value="UMUC"/>
    <property type="match status" value="1"/>
</dbReference>
<gene>
    <name evidence="14" type="primary">dbh</name>
    <name evidence="14" type="ORF">DB43_FZ00050</name>
</gene>
<evidence type="ECO:0000256" key="10">
    <source>
        <dbReference type="ARBA" id="ARBA00022932"/>
    </source>
</evidence>
<evidence type="ECO:0000256" key="7">
    <source>
        <dbReference type="ARBA" id="ARBA00022723"/>
    </source>
</evidence>
<dbReference type="InterPro" id="IPR043128">
    <property type="entry name" value="Rev_trsase/Diguanyl_cyclase"/>
</dbReference>
<keyword evidence="4 14" id="KW-0808">Transferase</keyword>
<dbReference type="InterPro" id="IPR022880">
    <property type="entry name" value="DNApol_IV"/>
</dbReference>
<dbReference type="GO" id="GO:0003684">
    <property type="term" value="F:damaged DNA binding"/>
    <property type="evidence" value="ECO:0007669"/>
    <property type="project" value="InterPro"/>
</dbReference>
<dbReference type="Gene3D" id="1.10.150.20">
    <property type="entry name" value="5' to 3' exonuclease, C-terminal subdomain"/>
    <property type="match status" value="1"/>
</dbReference>
<comment type="caution">
    <text evidence="14">The sequence shown here is derived from an EMBL/GenBank/DDBJ whole genome shotgun (WGS) entry which is preliminary data.</text>
</comment>
<dbReference type="GO" id="GO:0003887">
    <property type="term" value="F:DNA-directed DNA polymerase activity"/>
    <property type="evidence" value="ECO:0007669"/>
    <property type="project" value="UniProtKB-KW"/>
</dbReference>
<dbReference type="InterPro" id="IPR050116">
    <property type="entry name" value="DNA_polymerase-Y"/>
</dbReference>
<dbReference type="PANTHER" id="PTHR11076">
    <property type="entry name" value="DNA REPAIR POLYMERASE UMUC / TRANSFERASE FAMILY MEMBER"/>
    <property type="match status" value="1"/>
</dbReference>
<dbReference type="FunFam" id="3.30.1490.100:FF:000004">
    <property type="entry name" value="DNA polymerase IV"/>
    <property type="match status" value="1"/>
</dbReference>
<evidence type="ECO:0000256" key="5">
    <source>
        <dbReference type="ARBA" id="ARBA00022695"/>
    </source>
</evidence>
<dbReference type="PANTHER" id="PTHR11076:SF33">
    <property type="entry name" value="DNA POLYMERASE KAPPA"/>
    <property type="match status" value="1"/>
</dbReference>
<evidence type="ECO:0000256" key="9">
    <source>
        <dbReference type="ARBA" id="ARBA00022842"/>
    </source>
</evidence>
<dbReference type="Proteomes" id="UP000031307">
    <property type="component" value="Unassembled WGS sequence"/>
</dbReference>
<dbReference type="EC" id="2.7.7.7" evidence="2"/>
<proteinExistence type="inferred from homology"/>
<keyword evidence="3" id="KW-0515">Mutator protein</keyword>
<keyword evidence="5 14" id="KW-0548">Nucleotidyltransferase</keyword>
<dbReference type="InterPro" id="IPR001126">
    <property type="entry name" value="UmuC"/>
</dbReference>
<evidence type="ECO:0000256" key="4">
    <source>
        <dbReference type="ARBA" id="ARBA00022679"/>
    </source>
</evidence>
<keyword evidence="6" id="KW-0235">DNA replication</keyword>
<evidence type="ECO:0000256" key="11">
    <source>
        <dbReference type="ARBA" id="ARBA00023204"/>
    </source>
</evidence>
<dbReference type="Gene3D" id="3.30.1490.100">
    <property type="entry name" value="DNA polymerase, Y-family, little finger domain"/>
    <property type="match status" value="1"/>
</dbReference>
<evidence type="ECO:0000313" key="14">
    <source>
        <dbReference type="EMBL" id="KIA77676.1"/>
    </source>
</evidence>
<keyword evidence="7" id="KW-0479">Metal-binding</keyword>
<dbReference type="Pfam" id="PF11799">
    <property type="entry name" value="IMS_C"/>
    <property type="match status" value="1"/>
</dbReference>
<keyword evidence="9" id="KW-0460">Magnesium</keyword>
<dbReference type="GO" id="GO:0042276">
    <property type="term" value="P:error-prone translesion synthesis"/>
    <property type="evidence" value="ECO:0007669"/>
    <property type="project" value="TreeGrafter"/>
</dbReference>
<dbReference type="Pfam" id="PF00817">
    <property type="entry name" value="IMS"/>
    <property type="match status" value="1"/>
</dbReference>
<keyword evidence="8" id="KW-0227">DNA damage</keyword>
<dbReference type="GO" id="GO:0006281">
    <property type="term" value="P:DNA repair"/>
    <property type="evidence" value="ECO:0007669"/>
    <property type="project" value="UniProtKB-KW"/>
</dbReference>
<dbReference type="InterPro" id="IPR036775">
    <property type="entry name" value="DNA_pol_Y-fam_lit_finger_sf"/>
</dbReference>
<evidence type="ECO:0000256" key="8">
    <source>
        <dbReference type="ARBA" id="ARBA00022763"/>
    </source>
</evidence>
<evidence type="ECO:0000256" key="2">
    <source>
        <dbReference type="ARBA" id="ARBA00012417"/>
    </source>
</evidence>
<evidence type="ECO:0000256" key="1">
    <source>
        <dbReference type="ARBA" id="ARBA00010945"/>
    </source>
</evidence>
<dbReference type="CDD" id="cd03586">
    <property type="entry name" value="PolY_Pol_IV_kappa"/>
    <property type="match status" value="1"/>
</dbReference>
<sequence>MFVEGDYAIYRNYSSKVMDILSRHSSLVEVVSIDEAYMDVSFLKDDPEMTAKQYGRKLKEAVLKNTGLTCSVGIASNKLIAKIASSRAKPNGLYEIPSGEEAAFLATLPIGAIPGIGSKTEKSLIDDRLYTIADLQKIDLDTLIERYGTRGYYFYLAAHGIDKRPVDGEEYFPKSIGAETTFEADLADSTILLETLSELVQKACKRLKKYQTRTRGFSLKLRYSDFRTVTRSRLLFSHTQDEQTIWEEARDFFLKVHTKDVPLRLIGISLEKLSDGYWQPTLWNWEQP</sequence>
<dbReference type="GO" id="GO:0005829">
    <property type="term" value="C:cytosol"/>
    <property type="evidence" value="ECO:0007669"/>
    <property type="project" value="TreeGrafter"/>
</dbReference>
<dbReference type="Gene3D" id="3.30.70.270">
    <property type="match status" value="1"/>
</dbReference>
<name>A0A0C1C256_9BACT</name>
<dbReference type="GO" id="GO:0006260">
    <property type="term" value="P:DNA replication"/>
    <property type="evidence" value="ECO:0007669"/>
    <property type="project" value="UniProtKB-KW"/>
</dbReference>
<evidence type="ECO:0000256" key="12">
    <source>
        <dbReference type="ARBA" id="ARBA00049244"/>
    </source>
</evidence>
<feature type="domain" description="UmuC" evidence="13">
    <location>
        <begin position="1"/>
        <end position="117"/>
    </location>
</feature>
<dbReference type="GO" id="GO:0009432">
    <property type="term" value="P:SOS response"/>
    <property type="evidence" value="ECO:0007669"/>
    <property type="project" value="TreeGrafter"/>
</dbReference>
<dbReference type="EMBL" id="JSAM01000069">
    <property type="protein sequence ID" value="KIA77676.1"/>
    <property type="molecule type" value="Genomic_DNA"/>
</dbReference>
<organism evidence="14 15">
    <name type="scientific">Parachlamydia acanthamoebae</name>
    <dbReference type="NCBI Taxonomy" id="83552"/>
    <lineage>
        <taxon>Bacteria</taxon>
        <taxon>Pseudomonadati</taxon>
        <taxon>Chlamydiota</taxon>
        <taxon>Chlamydiia</taxon>
        <taxon>Parachlamydiales</taxon>
        <taxon>Parachlamydiaceae</taxon>
        <taxon>Parachlamydia</taxon>
    </lineage>
</organism>
<protein>
    <recommendedName>
        <fullName evidence="2">DNA-directed DNA polymerase</fullName>
        <ecNumber evidence="2">2.7.7.7</ecNumber>
    </recommendedName>
</protein>
<accession>A0A0C1C256</accession>
<comment type="catalytic activity">
    <reaction evidence="12">
        <text>DNA(n) + a 2'-deoxyribonucleoside 5'-triphosphate = DNA(n+1) + diphosphate</text>
        <dbReference type="Rhea" id="RHEA:22508"/>
        <dbReference type="Rhea" id="RHEA-COMP:17339"/>
        <dbReference type="Rhea" id="RHEA-COMP:17340"/>
        <dbReference type="ChEBI" id="CHEBI:33019"/>
        <dbReference type="ChEBI" id="CHEBI:61560"/>
        <dbReference type="ChEBI" id="CHEBI:173112"/>
        <dbReference type="EC" id="2.7.7.7"/>
    </reaction>
</comment>
<dbReference type="PATRIC" id="fig|83552.4.peg.1143"/>
<dbReference type="InterPro" id="IPR024728">
    <property type="entry name" value="PolY_HhH_motif"/>
</dbReference>
<evidence type="ECO:0000256" key="3">
    <source>
        <dbReference type="ARBA" id="ARBA00022457"/>
    </source>
</evidence>
<keyword evidence="10" id="KW-0239">DNA-directed DNA polymerase</keyword>
<dbReference type="InterPro" id="IPR017961">
    <property type="entry name" value="DNA_pol_Y-fam_little_finger"/>
</dbReference>
<evidence type="ECO:0000313" key="15">
    <source>
        <dbReference type="Proteomes" id="UP000031307"/>
    </source>
</evidence>
<dbReference type="GO" id="GO:0046872">
    <property type="term" value="F:metal ion binding"/>
    <property type="evidence" value="ECO:0007669"/>
    <property type="project" value="UniProtKB-KW"/>
</dbReference>
<evidence type="ECO:0000259" key="13">
    <source>
        <dbReference type="PROSITE" id="PS50173"/>
    </source>
</evidence>
<reference evidence="14 15" key="1">
    <citation type="journal article" date="2014" name="Mol. Biol. Evol.">
        <title>Massive expansion of Ubiquitination-related gene families within the Chlamydiae.</title>
        <authorList>
            <person name="Domman D."/>
            <person name="Collingro A."/>
            <person name="Lagkouvardos I."/>
            <person name="Gehre L."/>
            <person name="Weinmaier T."/>
            <person name="Rattei T."/>
            <person name="Subtil A."/>
            <person name="Horn M."/>
        </authorList>
    </citation>
    <scope>NUCLEOTIDE SEQUENCE [LARGE SCALE GENOMIC DNA]</scope>
    <source>
        <strain evidence="14 15">OEW1</strain>
    </source>
</reference>